<organism evidence="1 2">
    <name type="scientific">Anas platyrhynchos</name>
    <name type="common">Mallard</name>
    <name type="synonym">Anas boschas</name>
    <dbReference type="NCBI Taxonomy" id="8839"/>
    <lineage>
        <taxon>Eukaryota</taxon>
        <taxon>Metazoa</taxon>
        <taxon>Chordata</taxon>
        <taxon>Craniata</taxon>
        <taxon>Vertebrata</taxon>
        <taxon>Euteleostomi</taxon>
        <taxon>Archelosauria</taxon>
        <taxon>Archosauria</taxon>
        <taxon>Dinosauria</taxon>
        <taxon>Saurischia</taxon>
        <taxon>Theropoda</taxon>
        <taxon>Coelurosauria</taxon>
        <taxon>Aves</taxon>
        <taxon>Neognathae</taxon>
        <taxon>Galloanserae</taxon>
        <taxon>Anseriformes</taxon>
        <taxon>Anatidae</taxon>
        <taxon>Anatinae</taxon>
        <taxon>Anas</taxon>
    </lineage>
</organism>
<sequence length="246" mass="26367">MARAHPEQPCRLGTAGSTFSTPGTEIFQVSPNRIKNIKQMAWEDHKRGKQLLAGVRETGQLLTGELGVNYGKKALGCPVGAARRDFVGARKVSALPTVMRNIRQNPTNKTLFAGKLKTFASLFPIHVLFSSLSVTNPIQAAQFDIVPHPLLWQAAAEVLPCSSPPMCSNLSSSAPALPFQASRITVPAAQSHPPECSVWGCLQALCETRTSSGKDRVLHVIVCTAGLGCLMSEAFMADRLPVIPAI</sequence>
<proteinExistence type="predicted"/>
<protein>
    <submittedName>
        <fullName evidence="1">Uncharacterized protein</fullName>
    </submittedName>
</protein>
<reference evidence="2" key="1">
    <citation type="journal article" date="2013" name="Nat. Genet.">
        <title>The duck genome and transcriptome provide insight into an avian influenza virus reservoir species.</title>
        <authorList>
            <person name="Huang Y."/>
            <person name="Li Y."/>
            <person name="Burt D.W."/>
            <person name="Chen H."/>
            <person name="Zhang Y."/>
            <person name="Qian W."/>
            <person name="Kim H."/>
            <person name="Gan S."/>
            <person name="Zhao Y."/>
            <person name="Li J."/>
            <person name="Yi K."/>
            <person name="Feng H."/>
            <person name="Zhu P."/>
            <person name="Li B."/>
            <person name="Liu Q."/>
            <person name="Fairley S."/>
            <person name="Magor K.E."/>
            <person name="Du Z."/>
            <person name="Hu X."/>
            <person name="Goodman L."/>
            <person name="Tafer H."/>
            <person name="Vignal A."/>
            <person name="Lee T."/>
            <person name="Kim K.W."/>
            <person name="Sheng Z."/>
            <person name="An Y."/>
            <person name="Searle S."/>
            <person name="Herrero J."/>
            <person name="Groenen M.A."/>
            <person name="Crooijmans R.P."/>
            <person name="Faraut T."/>
            <person name="Cai Q."/>
            <person name="Webster R.G."/>
            <person name="Aldridge J.R."/>
            <person name="Warren W.C."/>
            <person name="Bartschat S."/>
            <person name="Kehr S."/>
            <person name="Marz M."/>
            <person name="Stadler P.F."/>
            <person name="Smith J."/>
            <person name="Kraus R.H."/>
            <person name="Zhao Y."/>
            <person name="Ren L."/>
            <person name="Fei J."/>
            <person name="Morisson M."/>
            <person name="Kaiser P."/>
            <person name="Griffin D.K."/>
            <person name="Rao M."/>
            <person name="Pitel F."/>
            <person name="Wang J."/>
            <person name="Li N."/>
        </authorList>
    </citation>
    <scope>NUCLEOTIDE SEQUENCE [LARGE SCALE GENOMIC DNA]</scope>
</reference>
<evidence type="ECO:0000313" key="1">
    <source>
        <dbReference type="EMBL" id="EOA94180.1"/>
    </source>
</evidence>
<evidence type="ECO:0000313" key="2">
    <source>
        <dbReference type="Proteomes" id="UP000296049"/>
    </source>
</evidence>
<gene>
    <name evidence="1" type="ORF">Anapl_13684</name>
</gene>
<keyword evidence="2" id="KW-1185">Reference proteome</keyword>
<dbReference type="AlphaFoldDB" id="R0JAA9"/>
<dbReference type="EMBL" id="KB744949">
    <property type="protein sequence ID" value="EOA94180.1"/>
    <property type="molecule type" value="Genomic_DNA"/>
</dbReference>
<dbReference type="Proteomes" id="UP000296049">
    <property type="component" value="Unassembled WGS sequence"/>
</dbReference>
<name>R0JAA9_ANAPL</name>
<accession>R0JAA9</accession>